<comment type="subcellular location">
    <subcellularLocation>
        <location evidence="1">Membrane</location>
        <topology evidence="1">Multi-pass membrane protein</topology>
    </subcellularLocation>
</comment>
<feature type="domain" description="Ion transport" evidence="15">
    <location>
        <begin position="70"/>
        <end position="298"/>
    </location>
</feature>
<dbReference type="InterPro" id="IPR003148">
    <property type="entry name" value="RCK_N"/>
</dbReference>
<dbReference type="Pfam" id="PF22614">
    <property type="entry name" value="Slo-like_RCK"/>
    <property type="match status" value="1"/>
</dbReference>
<dbReference type="GO" id="GO:0016020">
    <property type="term" value="C:membrane"/>
    <property type="evidence" value="ECO:0007669"/>
    <property type="project" value="UniProtKB-SubCell"/>
</dbReference>
<evidence type="ECO:0000259" key="15">
    <source>
        <dbReference type="Pfam" id="PF00520"/>
    </source>
</evidence>
<evidence type="ECO:0000256" key="9">
    <source>
        <dbReference type="ARBA" id="ARBA00023136"/>
    </source>
</evidence>
<feature type="region of interest" description="Disordered" evidence="13">
    <location>
        <begin position="1688"/>
        <end position="1729"/>
    </location>
</feature>
<feature type="transmembrane region" description="Helical" evidence="14">
    <location>
        <begin position="98"/>
        <end position="121"/>
    </location>
</feature>
<dbReference type="InterPro" id="IPR005821">
    <property type="entry name" value="Ion_trans_dom"/>
</dbReference>
<feature type="transmembrane region" description="Helical" evidence="14">
    <location>
        <begin position="72"/>
        <end position="92"/>
    </location>
</feature>
<dbReference type="SUPFAM" id="SSF51735">
    <property type="entry name" value="NAD(P)-binding Rossmann-fold domains"/>
    <property type="match status" value="1"/>
</dbReference>
<reference evidence="18" key="1">
    <citation type="submission" date="2021-05" db="EMBL/GenBank/DDBJ databases">
        <title>The genome of the haptophyte Pavlova lutheri (Diacronema luteri, Pavlovales) - a model for lipid biosynthesis in eukaryotic algae.</title>
        <authorList>
            <person name="Hulatt C.J."/>
            <person name="Posewitz M.C."/>
        </authorList>
    </citation>
    <scope>NUCLEOTIDE SEQUENCE</scope>
    <source>
        <strain evidence="18">NIVA-4/92</strain>
    </source>
</reference>
<keyword evidence="5" id="KW-0631">Potassium channel</keyword>
<evidence type="ECO:0000313" key="19">
    <source>
        <dbReference type="Proteomes" id="UP000751190"/>
    </source>
</evidence>
<evidence type="ECO:0000256" key="2">
    <source>
        <dbReference type="ARBA" id="ARBA00022448"/>
    </source>
</evidence>
<feature type="compositionally biased region" description="Basic and acidic residues" evidence="13">
    <location>
        <begin position="588"/>
        <end position="606"/>
    </location>
</feature>
<dbReference type="EMBL" id="JAGTXO010000066">
    <property type="protein sequence ID" value="KAG8457601.1"/>
    <property type="molecule type" value="Genomic_DNA"/>
</dbReference>
<evidence type="ECO:0000256" key="6">
    <source>
        <dbReference type="ARBA" id="ARBA00022958"/>
    </source>
</evidence>
<feature type="region of interest" description="Disordered" evidence="13">
    <location>
        <begin position="988"/>
        <end position="1070"/>
    </location>
</feature>
<dbReference type="GO" id="GO:0005267">
    <property type="term" value="F:potassium channel activity"/>
    <property type="evidence" value="ECO:0007669"/>
    <property type="project" value="UniProtKB-KW"/>
</dbReference>
<evidence type="ECO:0000256" key="11">
    <source>
        <dbReference type="ARBA" id="ARBA00029579"/>
    </source>
</evidence>
<dbReference type="Proteomes" id="UP000751190">
    <property type="component" value="Unassembled WGS sequence"/>
</dbReference>
<evidence type="ECO:0000256" key="10">
    <source>
        <dbReference type="ARBA" id="ARBA00023303"/>
    </source>
</evidence>
<feature type="compositionally biased region" description="Low complexity" evidence="13">
    <location>
        <begin position="2320"/>
        <end position="2336"/>
    </location>
</feature>
<keyword evidence="6" id="KW-0630">Potassium</keyword>
<dbReference type="Pfam" id="PF00520">
    <property type="entry name" value="Ion_trans"/>
    <property type="match status" value="1"/>
</dbReference>
<evidence type="ECO:0000256" key="3">
    <source>
        <dbReference type="ARBA" id="ARBA00022538"/>
    </source>
</evidence>
<feature type="compositionally biased region" description="Low complexity" evidence="13">
    <location>
        <begin position="2165"/>
        <end position="2175"/>
    </location>
</feature>
<keyword evidence="2" id="KW-0813">Transport</keyword>
<name>A0A8J5X0E8_DIALT</name>
<evidence type="ECO:0000256" key="12">
    <source>
        <dbReference type="SAM" id="Coils"/>
    </source>
</evidence>
<organism evidence="18 19">
    <name type="scientific">Diacronema lutheri</name>
    <name type="common">Unicellular marine alga</name>
    <name type="synonym">Monochrysis lutheri</name>
    <dbReference type="NCBI Taxonomy" id="2081491"/>
    <lineage>
        <taxon>Eukaryota</taxon>
        <taxon>Haptista</taxon>
        <taxon>Haptophyta</taxon>
        <taxon>Pavlovophyceae</taxon>
        <taxon>Pavlovales</taxon>
        <taxon>Pavlovaceae</taxon>
        <taxon>Diacronema</taxon>
    </lineage>
</organism>
<keyword evidence="4 14" id="KW-0812">Transmembrane</keyword>
<feature type="compositionally biased region" description="Low complexity" evidence="13">
    <location>
        <begin position="2047"/>
        <end position="2058"/>
    </location>
</feature>
<feature type="domain" description="Calcium-activated potassium channel BK alpha subunit" evidence="16">
    <location>
        <begin position="471"/>
        <end position="504"/>
    </location>
</feature>
<evidence type="ECO:0000256" key="14">
    <source>
        <dbReference type="SAM" id="Phobius"/>
    </source>
</evidence>
<evidence type="ECO:0000256" key="1">
    <source>
        <dbReference type="ARBA" id="ARBA00004141"/>
    </source>
</evidence>
<feature type="region of interest" description="Disordered" evidence="13">
    <location>
        <begin position="2047"/>
        <end position="2092"/>
    </location>
</feature>
<dbReference type="OrthoDB" id="257992at2759"/>
<dbReference type="SUPFAM" id="SSF81324">
    <property type="entry name" value="Voltage-gated potassium channels"/>
    <property type="match status" value="1"/>
</dbReference>
<feature type="compositionally biased region" description="Gly residues" evidence="13">
    <location>
        <begin position="1391"/>
        <end position="1408"/>
    </location>
</feature>
<comment type="caution">
    <text evidence="18">The sequence shown here is derived from an EMBL/GenBank/DDBJ whole genome shotgun (WGS) entry which is preliminary data.</text>
</comment>
<dbReference type="Pfam" id="PF03493">
    <property type="entry name" value="BK_channel_a"/>
    <property type="match status" value="1"/>
</dbReference>
<accession>A0A8J5X0E8</accession>
<proteinExistence type="predicted"/>
<feature type="region of interest" description="Disordered" evidence="13">
    <location>
        <begin position="697"/>
        <end position="726"/>
    </location>
</feature>
<evidence type="ECO:0000259" key="16">
    <source>
        <dbReference type="Pfam" id="PF03493"/>
    </source>
</evidence>
<feature type="region of interest" description="Disordered" evidence="13">
    <location>
        <begin position="813"/>
        <end position="837"/>
    </location>
</feature>
<feature type="transmembrane region" description="Helical" evidence="14">
    <location>
        <begin position="285"/>
        <end position="302"/>
    </location>
</feature>
<keyword evidence="3" id="KW-0633">Potassium transport</keyword>
<feature type="region of interest" description="Disordered" evidence="13">
    <location>
        <begin position="910"/>
        <end position="970"/>
    </location>
</feature>
<feature type="region of interest" description="Disordered" evidence="13">
    <location>
        <begin position="2106"/>
        <end position="2184"/>
    </location>
</feature>
<keyword evidence="10" id="KW-0407">Ion channel</keyword>
<keyword evidence="12" id="KW-0175">Coiled coil</keyword>
<evidence type="ECO:0000256" key="4">
    <source>
        <dbReference type="ARBA" id="ARBA00022692"/>
    </source>
</evidence>
<protein>
    <recommendedName>
        <fullName evidence="11">BK channel</fullName>
    </recommendedName>
</protein>
<feature type="region of interest" description="Disordered" evidence="13">
    <location>
        <begin position="583"/>
        <end position="626"/>
    </location>
</feature>
<evidence type="ECO:0000256" key="5">
    <source>
        <dbReference type="ARBA" id="ARBA00022826"/>
    </source>
</evidence>
<feature type="transmembrane region" description="Helical" evidence="14">
    <location>
        <begin position="253"/>
        <end position="273"/>
    </location>
</feature>
<keyword evidence="9 14" id="KW-0472">Membrane</keyword>
<feature type="region of interest" description="Disordered" evidence="13">
    <location>
        <begin position="2320"/>
        <end position="2341"/>
    </location>
</feature>
<feature type="compositionally biased region" description="Basic and acidic residues" evidence="13">
    <location>
        <begin position="946"/>
        <end position="955"/>
    </location>
</feature>
<evidence type="ECO:0000256" key="8">
    <source>
        <dbReference type="ARBA" id="ARBA00023065"/>
    </source>
</evidence>
<dbReference type="Gene3D" id="3.40.50.720">
    <property type="entry name" value="NAD(P)-binding Rossmann-like Domain"/>
    <property type="match status" value="1"/>
</dbReference>
<feature type="coiled-coil region" evidence="12">
    <location>
        <begin position="1476"/>
        <end position="1539"/>
    </location>
</feature>
<feature type="region of interest" description="Disordered" evidence="13">
    <location>
        <begin position="1133"/>
        <end position="1201"/>
    </location>
</feature>
<sequence length="2439" mass="246251">MPRWLNVRGQWPATSTTADAGYGRYRDDGYGEYGAHSGANERVPGGSRLRQCFSTASTWLDRQRYNLTLQRFFTMATVFSAVLYVAETYFTVKASLPIGLISCDLAITAMFVVDLLLNLYWRRLRLLGHVFSQRMALDVVAIAPGIVTLSQFDMHRTPFVHVLKVARILRLIQQTDFLQADADLTSRPQYSRLLRGRVVWFLVSLFILLFISASLVLTLERGYANGRLSWRVRELPEPSADGGGIDGGAFGGLAYYFHEALYFIVVTFSTVGFGDISPECAEAQVLMIVIIVSAFLIVPYQVNKLAEAIGEYQRASEFSEIDSPPAGASLVIICGSGSLRPLRLRTVLDELFHPDHLPDNANLIAVVLTPTEPTREARALLERYAGRAQLLIGSALSEPDLLRARVTEAEAVFILVDTNAHEQLALDEDAATVLRALTVRHVAPDAHLFVQLLRPDNEASLSASLPLHLSSVICAEQLTMSLLAHNAVCPGVSTLLSNLTWSLSPGARPVVLPGGRDTREARARAALHKAPWWADAASPGGGLRRGRHMSLPTTTLEDARRHVRLARAHRQYHVSSLHGAPLVIGSRARRESADRRESARGARSDDEGVEPAHVGTASRRSGGRVPASLSLDDISAIAHEMGLGRATSGPAGADGGAVGGGAVGGGAACGGAAGTREPAPVARGAAAASAAAACDGAAGARERAPPTPGAARAPTPRTPPPRASGAAPACGVAPTCALGGSSLLLGEIAAIASGQCVGWEPVAGSTVAACNAPSPRAPPASPALGRARHGAGGGVLSPGAALRLCGSRRASDPSAPCGGGGASGSMHSTGTPQLGASAADGVPAELVQRMAAASQLWQFEYAHGASHELYAVTRSDDFPSVAFREAALLVFRKFGYVLMAVDRPAAGAAGTHRHAAGDGDCASTADGGDGGSIPDPFALPQALADARPRGREESTAHASARARADAARGCGSAMVQLERKRWGARAMAVPTRVDSASSSDAGTPSGDGPSAGARTGAGAEGKGGSSGDRAWGSERTASASGARARLGAHAPAAAPAAADEPVAPGATPAAADWATSTSAWLRARPAQCGSSPRAARPPPSGARHADVGPGACASPAPAAASAVAGAVAGGGGGGGGGDGGGGDSRGGGSLPTRRPRWHAERSSGASSDASRETVAGLASHADHTSALASRSSGDDAGPGMGGCAARGEACGAEPGPSVDALADYATAPAGSPPPIELGPIGMDLAPPMPVRQRSAGSGSGLASTAQRLFARALPGGRGGAAGGGEGCARRAADDMASLAGGLMVPPARIRSASITGAARVPPLGRCASTGGAGEQARRESGVGGAAGGWPIALSRRSSEAAVPGNRGGAPCDGSGGGGSGGGAAAFSSPDGGNGTVNGGAHGGGGGTGSAAPTGVLKSPRRQWRESSFSSVALPPTRVHGGMVVYLIAQTETRATAIHAWTPSGAELVDVRARLDAADARREHARAAARAAAAEARAARHAAEEGARKLEVQRLARADAAAAEAAAAEAARAAAAAEAARAVAAASAAAALAAAPLSSAPPATDAFPLAPETPSDTAGASARLPAAAATAACEGSGEHAGALSGPPAGGAAGAPVLLLALTEDALRARDFANEAAARAAGTPLGRNGALPLVERFALTPPTHARAAPLAGARRARALVAPPGARACVDGATSERSHGGESSRYARSGTDADERHGLCASSARGGGRGGGPHVDDALATFLEKAAAAEEAVRDTLLAARYLALCETADADAAARLHAPRALVVPGGGGRAGRSARRPAAALPIVEAPVWEATAQHVGALRADAIAAAVHRGCCVPPSCAVVDGLVPPFGVSERGAGARRGGGGGALGRSSGHVVVCGALSALPALMRAFVALPGSYTLVMLHHDRFAFEAVVARLPLELQARPPRFVHGRPSSYEDLLRAGADCAVAVIFLAGRRRAPFALAESASMLSTAHSRGMPASAAGASGIGGWDDRLFDASAVTAGRALHMLPTHWVVELTNEFSTKLLKTAAATVVRGYAGACAPGAATAASPRACAPAPARVDGDGSTGAKARAPLSAGEPTLPPACASAPPGDRGGLIERAASYALAARGGGAPPRDADGRAAGARAADAARDGGGGRGVEAPSRATAGASRASPRGKAPAPERRTTTPAGRARAPNAPGPPRAGSRSHWWPLFAAGRVYYSSVLDSLLAQAFFNPGMLRLLNQMLKPRTAADARAPRDGAAPRGHIVQLSVPRACADRPYAELFEEMVAEGKVCLGLYREAGHHGCPLPFVYTNPTPESIVNARDRVYVLDAAMGVVGVEPASGAGGAPAAPSWSDAGGEDGEHELDEWVLDDDAIAARGTPLVLRGYVSQLAAPHAFKGGPIVVGRAHSTPREATSGKYDVTEAGWSALCRVSAAEYAALGMRAPDRCSGGPSSASAST</sequence>
<dbReference type="PANTHER" id="PTHR10027">
    <property type="entry name" value="CALCIUM-ACTIVATED POTASSIUM CHANNEL ALPHA CHAIN"/>
    <property type="match status" value="1"/>
</dbReference>
<evidence type="ECO:0000256" key="7">
    <source>
        <dbReference type="ARBA" id="ARBA00022989"/>
    </source>
</evidence>
<feature type="compositionally biased region" description="Gly residues" evidence="13">
    <location>
        <begin position="1133"/>
        <end position="1149"/>
    </location>
</feature>
<evidence type="ECO:0000259" key="17">
    <source>
        <dbReference type="Pfam" id="PF22614"/>
    </source>
</evidence>
<evidence type="ECO:0000256" key="13">
    <source>
        <dbReference type="SAM" id="MobiDB-lite"/>
    </source>
</evidence>
<feature type="region of interest" description="Disordered" evidence="13">
    <location>
        <begin position="1084"/>
        <end position="1108"/>
    </location>
</feature>
<gene>
    <name evidence="18" type="ORF">KFE25_002265</name>
</gene>
<dbReference type="Gene3D" id="1.10.287.70">
    <property type="match status" value="1"/>
</dbReference>
<keyword evidence="8" id="KW-0406">Ion transport</keyword>
<dbReference type="InterPro" id="IPR003929">
    <property type="entry name" value="K_chnl_BK_asu"/>
</dbReference>
<feature type="region of interest" description="Disordered" evidence="13">
    <location>
        <begin position="1320"/>
        <end position="1428"/>
    </location>
</feature>
<feature type="transmembrane region" description="Helical" evidence="14">
    <location>
        <begin position="198"/>
        <end position="219"/>
    </location>
</feature>
<feature type="compositionally biased region" description="Gly residues" evidence="13">
    <location>
        <begin position="1373"/>
        <end position="1383"/>
    </location>
</feature>
<dbReference type="InterPro" id="IPR047871">
    <property type="entry name" value="K_chnl_Slo-like"/>
</dbReference>
<dbReference type="InterPro" id="IPR036291">
    <property type="entry name" value="NAD(P)-bd_dom_sf"/>
</dbReference>
<dbReference type="PANTHER" id="PTHR10027:SF10">
    <property type="entry name" value="SLOWPOKE 2, ISOFORM D"/>
    <property type="match status" value="1"/>
</dbReference>
<feature type="domain" description="RCK N-terminal" evidence="17">
    <location>
        <begin position="330"/>
        <end position="450"/>
    </location>
</feature>
<keyword evidence="19" id="KW-1185">Reference proteome</keyword>
<evidence type="ECO:0000313" key="18">
    <source>
        <dbReference type="EMBL" id="KAG8457601.1"/>
    </source>
</evidence>
<feature type="compositionally biased region" description="Low complexity" evidence="13">
    <location>
        <begin position="1033"/>
        <end position="1070"/>
    </location>
</feature>
<keyword evidence="7 14" id="KW-1133">Transmembrane helix</keyword>